<keyword evidence="1" id="KW-0808">Transferase</keyword>
<name>A0ABR7U4L4_9BRAD</name>
<evidence type="ECO:0000259" key="3">
    <source>
        <dbReference type="PROSITE" id="PS51186"/>
    </source>
</evidence>
<dbReference type="InterPro" id="IPR000182">
    <property type="entry name" value="GNAT_dom"/>
</dbReference>
<sequence>MIHPRDPATRLRPAAAADEIFVRRLFKAVRAEQFASANLPAELLDRLLEQQLRAQNAGYAARFPDAASLIVVHDEIPVGRLIVRASRDSWRVVDIALLPEAQGRGIGADLVEAMAGAAEQAGAGELNLSVRTANAAARRLYARLGFTEIGDDGAYVAMKRRLTAGAVNPACSP</sequence>
<comment type="caution">
    <text evidence="4">The sequence shown here is derived from an EMBL/GenBank/DDBJ whole genome shotgun (WGS) entry which is preliminary data.</text>
</comment>
<reference evidence="4 5" key="1">
    <citation type="journal article" date="2020" name="Arch. Microbiol.">
        <title>Bradyrhizobium campsiandrae sp. nov., a nitrogen-fixing bacterial strain isolated from a native leguminous tree from the Amazon adapted to flooded conditions.</title>
        <authorList>
            <person name="Cabral Michel D."/>
            <person name="Martins da Costa E."/>
            <person name="Azarias Guimaraes A."/>
            <person name="Soares de Carvalho T."/>
            <person name="Santos de Castro Caputo P."/>
            <person name="Willems A."/>
            <person name="de Souza Moreira F.M."/>
        </authorList>
    </citation>
    <scope>NUCLEOTIDE SEQUENCE [LARGE SCALE GENOMIC DNA]</scope>
    <source>
        <strain evidence="5">INPA 384B</strain>
    </source>
</reference>
<accession>A0ABR7U4L4</accession>
<keyword evidence="2" id="KW-0012">Acyltransferase</keyword>
<organism evidence="4 5">
    <name type="scientific">Bradyrhizobium campsiandrae</name>
    <dbReference type="NCBI Taxonomy" id="1729892"/>
    <lineage>
        <taxon>Bacteria</taxon>
        <taxon>Pseudomonadati</taxon>
        <taxon>Pseudomonadota</taxon>
        <taxon>Alphaproteobacteria</taxon>
        <taxon>Hyphomicrobiales</taxon>
        <taxon>Nitrobacteraceae</taxon>
        <taxon>Bradyrhizobium</taxon>
    </lineage>
</organism>
<dbReference type="InterPro" id="IPR016181">
    <property type="entry name" value="Acyl_CoA_acyltransferase"/>
</dbReference>
<dbReference type="EMBL" id="JAATTO010000011">
    <property type="protein sequence ID" value="MBC9978510.1"/>
    <property type="molecule type" value="Genomic_DNA"/>
</dbReference>
<dbReference type="Pfam" id="PF00583">
    <property type="entry name" value="Acetyltransf_1"/>
    <property type="match status" value="1"/>
</dbReference>
<dbReference type="Gene3D" id="3.40.630.30">
    <property type="match status" value="1"/>
</dbReference>
<protein>
    <submittedName>
        <fullName evidence="4">GNAT family N-acetyltransferase</fullName>
    </submittedName>
</protein>
<dbReference type="PROSITE" id="PS51186">
    <property type="entry name" value="GNAT"/>
    <property type="match status" value="1"/>
</dbReference>
<dbReference type="InterPro" id="IPR050832">
    <property type="entry name" value="Bact_Acetyltransf"/>
</dbReference>
<dbReference type="CDD" id="cd04301">
    <property type="entry name" value="NAT_SF"/>
    <property type="match status" value="1"/>
</dbReference>
<keyword evidence="5" id="KW-1185">Reference proteome</keyword>
<gene>
    <name evidence="4" type="ORF">HA482_09800</name>
</gene>
<dbReference type="Proteomes" id="UP000639516">
    <property type="component" value="Unassembled WGS sequence"/>
</dbReference>
<evidence type="ECO:0000256" key="2">
    <source>
        <dbReference type="ARBA" id="ARBA00023315"/>
    </source>
</evidence>
<proteinExistence type="predicted"/>
<dbReference type="SUPFAM" id="SSF55729">
    <property type="entry name" value="Acyl-CoA N-acyltransferases (Nat)"/>
    <property type="match status" value="1"/>
</dbReference>
<evidence type="ECO:0000313" key="4">
    <source>
        <dbReference type="EMBL" id="MBC9978510.1"/>
    </source>
</evidence>
<feature type="domain" description="N-acetyltransferase" evidence="3">
    <location>
        <begin position="9"/>
        <end position="163"/>
    </location>
</feature>
<dbReference type="PANTHER" id="PTHR43877:SF2">
    <property type="entry name" value="AMINOALKYLPHOSPHONATE N-ACETYLTRANSFERASE-RELATED"/>
    <property type="match status" value="1"/>
</dbReference>
<evidence type="ECO:0000313" key="5">
    <source>
        <dbReference type="Proteomes" id="UP000639516"/>
    </source>
</evidence>
<dbReference type="PANTHER" id="PTHR43877">
    <property type="entry name" value="AMINOALKYLPHOSPHONATE N-ACETYLTRANSFERASE-RELATED-RELATED"/>
    <property type="match status" value="1"/>
</dbReference>
<evidence type="ECO:0000256" key="1">
    <source>
        <dbReference type="ARBA" id="ARBA00022679"/>
    </source>
</evidence>